<dbReference type="EMBL" id="KQ417076">
    <property type="protein sequence ID" value="KOF93880.1"/>
    <property type="molecule type" value="Genomic_DNA"/>
</dbReference>
<sequence length="104" mass="12295">DGVWEVAADLVGSERLFSIPTRKKADMTVWYEKRKIIHLVESTVQHKDNIDAALVRKVERYETLLEYGIYVGWSAIHFLAEVRCRSFIRMRHRWQLLSIGVQHQ</sequence>
<accession>A0A0L8HYJ8</accession>
<organism evidence="1">
    <name type="scientific">Octopus bimaculoides</name>
    <name type="common">California two-spotted octopus</name>
    <dbReference type="NCBI Taxonomy" id="37653"/>
    <lineage>
        <taxon>Eukaryota</taxon>
        <taxon>Metazoa</taxon>
        <taxon>Spiralia</taxon>
        <taxon>Lophotrochozoa</taxon>
        <taxon>Mollusca</taxon>
        <taxon>Cephalopoda</taxon>
        <taxon>Coleoidea</taxon>
        <taxon>Octopodiformes</taxon>
        <taxon>Octopoda</taxon>
        <taxon>Incirrata</taxon>
        <taxon>Octopodidae</taxon>
        <taxon>Octopus</taxon>
    </lineage>
</organism>
<reference evidence="1" key="1">
    <citation type="submission" date="2015-07" db="EMBL/GenBank/DDBJ databases">
        <title>MeaNS - Measles Nucleotide Surveillance Program.</title>
        <authorList>
            <person name="Tran T."/>
            <person name="Druce J."/>
        </authorList>
    </citation>
    <scope>NUCLEOTIDE SEQUENCE</scope>
    <source>
        <strain evidence="1">UCB-OBI-ISO-001</strain>
        <tissue evidence="1">Gonad</tissue>
    </source>
</reference>
<proteinExistence type="predicted"/>
<name>A0A0L8HYJ8_OCTBM</name>
<gene>
    <name evidence="1" type="ORF">OCBIM_22003288mg</name>
</gene>
<feature type="non-terminal residue" evidence="1">
    <location>
        <position position="1"/>
    </location>
</feature>
<dbReference type="AlphaFoldDB" id="A0A0L8HYJ8"/>
<evidence type="ECO:0000313" key="1">
    <source>
        <dbReference type="EMBL" id="KOF93880.1"/>
    </source>
</evidence>
<protein>
    <submittedName>
        <fullName evidence="1">Uncharacterized protein</fullName>
    </submittedName>
</protein>